<dbReference type="EMBL" id="AMQS01000001">
    <property type="protein sequence ID" value="EKF52487.1"/>
    <property type="molecule type" value="Genomic_DNA"/>
</dbReference>
<accession>K2QG44</accession>
<protein>
    <submittedName>
        <fullName evidence="1">Uncharacterized protein</fullName>
    </submittedName>
</protein>
<proteinExistence type="predicted"/>
<dbReference type="AlphaFoldDB" id="K2QG44"/>
<gene>
    <name evidence="1" type="ORF">C426_0061</name>
</gene>
<sequence>MEKAQLKKLIVEATQELEAISKVNLSTEALATLFKEAKSNDELKQDVILHSLIIEITKRGGMIAKNIKSSSTASKNAMTFANEALAKLK</sequence>
<dbReference type="RefSeq" id="WP_003134455.1">
    <property type="nucleotide sequence ID" value="NZ_AMQS01000001.1"/>
</dbReference>
<reference evidence="1 2" key="1">
    <citation type="journal article" date="2012" name="J. Bacteriol.">
        <title>Genome Sequence of the Bacteriocin-Producing Strain Lactococcus garvieae DCC43.</title>
        <authorList>
            <person name="Gabrielsen C."/>
            <person name="Brede D.A."/>
            <person name="Hernandez P.E."/>
            <person name="Nes I.F."/>
            <person name="Diep D.B."/>
        </authorList>
    </citation>
    <scope>NUCLEOTIDE SEQUENCE [LARGE SCALE GENOMIC DNA]</scope>
    <source>
        <strain evidence="1 2">DCC43</strain>
    </source>
</reference>
<name>K2QG44_9LACT</name>
<evidence type="ECO:0000313" key="2">
    <source>
        <dbReference type="Proteomes" id="UP000006787"/>
    </source>
</evidence>
<comment type="caution">
    <text evidence="1">The sequence shown here is derived from an EMBL/GenBank/DDBJ whole genome shotgun (WGS) entry which is preliminary data.</text>
</comment>
<organism evidence="1 2">
    <name type="scientific">Lactococcus garvieae DCC43</name>
    <dbReference type="NCBI Taxonomy" id="1231377"/>
    <lineage>
        <taxon>Bacteria</taxon>
        <taxon>Bacillati</taxon>
        <taxon>Bacillota</taxon>
        <taxon>Bacilli</taxon>
        <taxon>Lactobacillales</taxon>
        <taxon>Streptococcaceae</taxon>
        <taxon>Lactococcus</taxon>
    </lineage>
</organism>
<evidence type="ECO:0000313" key="1">
    <source>
        <dbReference type="EMBL" id="EKF52487.1"/>
    </source>
</evidence>
<dbReference type="PATRIC" id="fig|1231377.3.peg.60"/>
<dbReference type="Proteomes" id="UP000006787">
    <property type="component" value="Unassembled WGS sequence"/>
</dbReference>